<feature type="region of interest" description="Disordered" evidence="1">
    <location>
        <begin position="1"/>
        <end position="31"/>
    </location>
</feature>
<dbReference type="Proteomes" id="UP000027432">
    <property type="component" value="Unassembled WGS sequence"/>
</dbReference>
<evidence type="ECO:0000313" key="2">
    <source>
        <dbReference type="EMBL" id="KEO50874.1"/>
    </source>
</evidence>
<reference evidence="2 3" key="1">
    <citation type="submission" date="2013-07" db="EMBL/GenBank/DDBJ databases">
        <title>Thioclava pacifica DSM 10166 Genome Sequencing.</title>
        <authorList>
            <person name="Lai Q."/>
            <person name="Shao Z."/>
        </authorList>
    </citation>
    <scope>NUCLEOTIDE SEQUENCE [LARGE SCALE GENOMIC DNA]</scope>
    <source>
        <strain evidence="2 3">DSM 10166</strain>
    </source>
</reference>
<name>A0A074J2Y3_9RHOB</name>
<accession>A0A074J2Y3</accession>
<dbReference type="AlphaFoldDB" id="A0A074J2Y3"/>
<organism evidence="2 3">
    <name type="scientific">Thioclava pacifica DSM 10166</name>
    <dbReference type="NCBI Taxonomy" id="1353537"/>
    <lineage>
        <taxon>Bacteria</taxon>
        <taxon>Pseudomonadati</taxon>
        <taxon>Pseudomonadota</taxon>
        <taxon>Alphaproteobacteria</taxon>
        <taxon>Rhodobacterales</taxon>
        <taxon>Paracoccaceae</taxon>
        <taxon>Thioclava</taxon>
    </lineage>
</organism>
<keyword evidence="3" id="KW-1185">Reference proteome</keyword>
<proteinExistence type="predicted"/>
<gene>
    <name evidence="2" type="ORF">TP2_13380</name>
</gene>
<protein>
    <submittedName>
        <fullName evidence="2">Uncharacterized protein</fullName>
    </submittedName>
</protein>
<evidence type="ECO:0000313" key="3">
    <source>
        <dbReference type="Proteomes" id="UP000027432"/>
    </source>
</evidence>
<dbReference type="STRING" id="1353537.TP2_13380"/>
<comment type="caution">
    <text evidence="2">The sequence shown here is derived from an EMBL/GenBank/DDBJ whole genome shotgun (WGS) entry which is preliminary data.</text>
</comment>
<dbReference type="EMBL" id="AUND01000040">
    <property type="protein sequence ID" value="KEO50874.1"/>
    <property type="molecule type" value="Genomic_DNA"/>
</dbReference>
<evidence type="ECO:0000256" key="1">
    <source>
        <dbReference type="SAM" id="MobiDB-lite"/>
    </source>
</evidence>
<sequence>MISDKVGPNFAKGLKDLPLFSDLPAHPAHHD</sequence>